<dbReference type="SUPFAM" id="SSF48008">
    <property type="entry name" value="GntR ligand-binding domain-like"/>
    <property type="match status" value="1"/>
</dbReference>
<keyword evidence="2" id="KW-0805">Transcription regulation</keyword>
<evidence type="ECO:0000259" key="7">
    <source>
        <dbReference type="PROSITE" id="PS50949"/>
    </source>
</evidence>
<comment type="function">
    <text evidence="5">Transcriptional repressor for the pyruvate dehydrogenase complex genes aceEF and lpd.</text>
</comment>
<dbReference type="Proteomes" id="UP000245396">
    <property type="component" value="Unassembled WGS sequence"/>
</dbReference>
<keyword evidence="3" id="KW-0238">DNA-binding</keyword>
<dbReference type="SMART" id="SM00895">
    <property type="entry name" value="FCD"/>
    <property type="match status" value="1"/>
</dbReference>
<evidence type="ECO:0000313" key="9">
    <source>
        <dbReference type="Proteomes" id="UP000245396"/>
    </source>
</evidence>
<dbReference type="InterPro" id="IPR008920">
    <property type="entry name" value="TF_FadR/GntR_C"/>
</dbReference>
<dbReference type="InterPro" id="IPR011711">
    <property type="entry name" value="GntR_C"/>
</dbReference>
<comment type="caution">
    <text evidence="8">The sequence shown here is derived from an EMBL/GenBank/DDBJ whole genome shotgun (WGS) entry which is preliminary data.</text>
</comment>
<keyword evidence="1" id="KW-0678">Repressor</keyword>
<dbReference type="Pfam" id="PF00392">
    <property type="entry name" value="GntR"/>
    <property type="match status" value="1"/>
</dbReference>
<keyword evidence="9" id="KW-1185">Reference proteome</keyword>
<dbReference type="InterPro" id="IPR036388">
    <property type="entry name" value="WH-like_DNA-bd_sf"/>
</dbReference>
<evidence type="ECO:0000256" key="5">
    <source>
        <dbReference type="ARBA" id="ARBA00037357"/>
    </source>
</evidence>
<protein>
    <recommendedName>
        <fullName evidence="6">Pyruvate dehydrogenase complex repressor</fullName>
    </recommendedName>
</protein>
<dbReference type="GO" id="GO:0003700">
    <property type="term" value="F:DNA-binding transcription factor activity"/>
    <property type="evidence" value="ECO:0007669"/>
    <property type="project" value="InterPro"/>
</dbReference>
<gene>
    <name evidence="8" type="ORF">C7441_11434</name>
</gene>
<name>A0A316BYM2_PSESE</name>
<reference evidence="8 9" key="1">
    <citation type="submission" date="2018-05" db="EMBL/GenBank/DDBJ databases">
        <title>Genomic Encyclopedia of Type Strains, Phase IV (KMG-IV): sequencing the most valuable type-strain genomes for metagenomic binning, comparative biology and taxonomic classification.</title>
        <authorList>
            <person name="Goeker M."/>
        </authorList>
    </citation>
    <scope>NUCLEOTIDE SEQUENCE [LARGE SCALE GENOMIC DNA]</scope>
    <source>
        <strain evidence="8 9">DSM 6986</strain>
    </source>
</reference>
<sequence>MTDIFSRIAHSRTADEVVQQIESLVLEGVLRVADRLPAERELARQFDVSRPILREALKTLEARGLIVTRHGGGTYVADVIGQVFTQPMLELIGSHREAGADYLEYRREIEGIAAEYAARRATEDDRALLAQIMARMQAAHERGDFEEEAEIDVEFHHAIGECAHNIILLHTLRSLYRLLSDGVFQNRLLVFSLPGAREELLAQHKAIHAAVVGGRPAVARKAAMDHITYVEHSMAEAERTGDWQRVSRLRLRQRTEDGARRSGQEK</sequence>
<dbReference type="SUPFAM" id="SSF46785">
    <property type="entry name" value="Winged helix' DNA-binding domain"/>
    <property type="match status" value="1"/>
</dbReference>
<dbReference type="SMART" id="SM00345">
    <property type="entry name" value="HTH_GNTR"/>
    <property type="match status" value="1"/>
</dbReference>
<proteinExistence type="predicted"/>
<organism evidence="8 9">
    <name type="scientific">Pseudaminobacter salicylatoxidans</name>
    <dbReference type="NCBI Taxonomy" id="93369"/>
    <lineage>
        <taxon>Bacteria</taxon>
        <taxon>Pseudomonadati</taxon>
        <taxon>Pseudomonadota</taxon>
        <taxon>Alphaproteobacteria</taxon>
        <taxon>Hyphomicrobiales</taxon>
        <taxon>Phyllobacteriaceae</taxon>
        <taxon>Pseudaminobacter</taxon>
    </lineage>
</organism>
<dbReference type="PROSITE" id="PS50949">
    <property type="entry name" value="HTH_GNTR"/>
    <property type="match status" value="1"/>
</dbReference>
<evidence type="ECO:0000256" key="1">
    <source>
        <dbReference type="ARBA" id="ARBA00022491"/>
    </source>
</evidence>
<evidence type="ECO:0000256" key="3">
    <source>
        <dbReference type="ARBA" id="ARBA00023125"/>
    </source>
</evidence>
<dbReference type="PANTHER" id="PTHR43537:SF34">
    <property type="entry name" value="PYRUVATE DEHYDROGENASE COMPLEX REPRESSOR"/>
    <property type="match status" value="1"/>
</dbReference>
<dbReference type="Gene3D" id="1.10.10.10">
    <property type="entry name" value="Winged helix-like DNA-binding domain superfamily/Winged helix DNA-binding domain"/>
    <property type="match status" value="1"/>
</dbReference>
<dbReference type="PRINTS" id="PR00035">
    <property type="entry name" value="HTHGNTR"/>
</dbReference>
<evidence type="ECO:0000313" key="8">
    <source>
        <dbReference type="EMBL" id="PWJ79758.1"/>
    </source>
</evidence>
<evidence type="ECO:0000256" key="6">
    <source>
        <dbReference type="ARBA" id="ARBA00039592"/>
    </source>
</evidence>
<dbReference type="Gene3D" id="1.20.120.530">
    <property type="entry name" value="GntR ligand-binding domain-like"/>
    <property type="match status" value="1"/>
</dbReference>
<dbReference type="InterPro" id="IPR000524">
    <property type="entry name" value="Tscrpt_reg_HTH_GntR"/>
</dbReference>
<dbReference type="PANTHER" id="PTHR43537">
    <property type="entry name" value="TRANSCRIPTIONAL REGULATOR, GNTR FAMILY"/>
    <property type="match status" value="1"/>
</dbReference>
<dbReference type="CDD" id="cd07377">
    <property type="entry name" value="WHTH_GntR"/>
    <property type="match status" value="1"/>
</dbReference>
<evidence type="ECO:0000256" key="4">
    <source>
        <dbReference type="ARBA" id="ARBA00023163"/>
    </source>
</evidence>
<dbReference type="OrthoDB" id="5450856at2"/>
<dbReference type="InterPro" id="IPR036390">
    <property type="entry name" value="WH_DNA-bd_sf"/>
</dbReference>
<accession>A0A316BYM2</accession>
<evidence type="ECO:0000256" key="2">
    <source>
        <dbReference type="ARBA" id="ARBA00023015"/>
    </source>
</evidence>
<keyword evidence="4" id="KW-0804">Transcription</keyword>
<dbReference type="EMBL" id="QGGG01000014">
    <property type="protein sequence ID" value="PWJ79758.1"/>
    <property type="molecule type" value="Genomic_DNA"/>
</dbReference>
<dbReference type="AlphaFoldDB" id="A0A316BYM2"/>
<dbReference type="RefSeq" id="WP_109614069.1">
    <property type="nucleotide sequence ID" value="NZ_QGGG01000014.1"/>
</dbReference>
<dbReference type="STRING" id="1192868.GCA_000304395_03548"/>
<feature type="domain" description="HTH gntR-type" evidence="7">
    <location>
        <begin position="11"/>
        <end position="79"/>
    </location>
</feature>
<dbReference type="Pfam" id="PF07729">
    <property type="entry name" value="FCD"/>
    <property type="match status" value="1"/>
</dbReference>
<dbReference type="GO" id="GO:0003677">
    <property type="term" value="F:DNA binding"/>
    <property type="evidence" value="ECO:0007669"/>
    <property type="project" value="UniProtKB-KW"/>
</dbReference>